<evidence type="ECO:0000256" key="2">
    <source>
        <dbReference type="ARBA" id="ARBA00022801"/>
    </source>
</evidence>
<keyword evidence="4" id="KW-0963">Cytoplasm</keyword>
<dbReference type="EMBL" id="CP117811">
    <property type="protein sequence ID" value="WDE95935.1"/>
    <property type="molecule type" value="Genomic_DNA"/>
</dbReference>
<dbReference type="PIRSF" id="PIRSF006305">
    <property type="entry name" value="Maf"/>
    <property type="match status" value="1"/>
</dbReference>
<protein>
    <recommendedName>
        <fullName evidence="4">Nucleoside triphosphate pyrophosphatase</fullName>
        <ecNumber evidence="4">3.6.1.9</ecNumber>
    </recommendedName>
    <alternativeName>
        <fullName evidence="4">Nucleotide pyrophosphatase</fullName>
        <shortName evidence="4">Nucleotide PPase</shortName>
    </alternativeName>
</protein>
<evidence type="ECO:0000313" key="6">
    <source>
        <dbReference type="Proteomes" id="UP001214250"/>
    </source>
</evidence>
<evidence type="ECO:0000256" key="3">
    <source>
        <dbReference type="ARBA" id="ARBA00023080"/>
    </source>
</evidence>
<dbReference type="NCBIfam" id="TIGR00172">
    <property type="entry name" value="maf"/>
    <property type="match status" value="1"/>
</dbReference>
<name>A0ABY7VRS3_9BACT</name>
<gene>
    <name evidence="5" type="ORF">PQO03_09430</name>
</gene>
<dbReference type="EC" id="3.6.1.9" evidence="4"/>
<evidence type="ECO:0000256" key="4">
    <source>
        <dbReference type="HAMAP-Rule" id="MF_00528"/>
    </source>
</evidence>
<dbReference type="PANTHER" id="PTHR43213:SF5">
    <property type="entry name" value="BIFUNCTIONAL DTTP_UTP PYROPHOSPHATASE_METHYLTRANSFERASE PROTEIN-RELATED"/>
    <property type="match status" value="1"/>
</dbReference>
<keyword evidence="2 4" id="KW-0378">Hydrolase</keyword>
<dbReference type="Pfam" id="PF02545">
    <property type="entry name" value="Maf"/>
    <property type="match status" value="1"/>
</dbReference>
<evidence type="ECO:0000313" key="5">
    <source>
        <dbReference type="EMBL" id="WDE95935.1"/>
    </source>
</evidence>
<sequence length="187" mass="20884">MIREKIILASASPRRAEILRAEGFELEIISADVEEKSGGTPLETAAFNARLKAEKVAQNYRERLIIAADTVVCFKGELLGKPRDRVEAKKNLLKLSGNTHEVYTAVCLSKGDKIRQFVAKSCVRFKIFDNLVVDSYYALVDPLDKAGGYNINEHGEMIIESFEGSYENIMGLPIKELIEELKGFVDV</sequence>
<comment type="cofactor">
    <cofactor evidence="1 4">
        <name>a divalent metal cation</name>
        <dbReference type="ChEBI" id="CHEBI:60240"/>
    </cofactor>
</comment>
<dbReference type="SUPFAM" id="SSF52972">
    <property type="entry name" value="ITPase-like"/>
    <property type="match status" value="1"/>
</dbReference>
<evidence type="ECO:0000256" key="1">
    <source>
        <dbReference type="ARBA" id="ARBA00001968"/>
    </source>
</evidence>
<comment type="catalytic activity">
    <reaction evidence="4">
        <text>a 2'-deoxyribonucleoside 5'-triphosphate + H2O = a 2'-deoxyribonucleoside 5'-phosphate + diphosphate + H(+)</text>
        <dbReference type="Rhea" id="RHEA:44644"/>
        <dbReference type="ChEBI" id="CHEBI:15377"/>
        <dbReference type="ChEBI" id="CHEBI:15378"/>
        <dbReference type="ChEBI" id="CHEBI:33019"/>
        <dbReference type="ChEBI" id="CHEBI:61560"/>
        <dbReference type="ChEBI" id="CHEBI:65317"/>
        <dbReference type="EC" id="3.6.1.9"/>
    </reaction>
</comment>
<comment type="caution">
    <text evidence="4">Lacks conserved residue(s) required for the propagation of feature annotation.</text>
</comment>
<dbReference type="Proteomes" id="UP001214250">
    <property type="component" value="Chromosome 1"/>
</dbReference>
<dbReference type="HAMAP" id="MF_00528">
    <property type="entry name" value="Maf"/>
    <property type="match status" value="1"/>
</dbReference>
<dbReference type="RefSeq" id="WP_274149834.1">
    <property type="nucleotide sequence ID" value="NZ_CP117811.1"/>
</dbReference>
<keyword evidence="6" id="KW-1185">Reference proteome</keyword>
<reference evidence="5 6" key="1">
    <citation type="submission" date="2023-02" db="EMBL/GenBank/DDBJ databases">
        <title>Genome sequence of Lentisphaera profundi SAORIC-696.</title>
        <authorList>
            <person name="Kim e."/>
            <person name="Cho J.-C."/>
            <person name="Choi A."/>
            <person name="Kang I."/>
        </authorList>
    </citation>
    <scope>NUCLEOTIDE SEQUENCE [LARGE SCALE GENOMIC DNA]</scope>
    <source>
        <strain evidence="5 6">SAORIC-696</strain>
    </source>
</reference>
<dbReference type="PANTHER" id="PTHR43213">
    <property type="entry name" value="BIFUNCTIONAL DTTP/UTP PYROPHOSPHATASE/METHYLTRANSFERASE PROTEIN-RELATED"/>
    <property type="match status" value="1"/>
</dbReference>
<feature type="active site" description="Proton acceptor" evidence="4">
    <location>
        <position position="69"/>
    </location>
</feature>
<dbReference type="InterPro" id="IPR003697">
    <property type="entry name" value="Maf-like"/>
</dbReference>
<keyword evidence="3 4" id="KW-0546">Nucleotide metabolism</keyword>
<proteinExistence type="inferred from homology"/>
<comment type="similarity">
    <text evidence="4">Belongs to the Maf family.</text>
</comment>
<dbReference type="InterPro" id="IPR029001">
    <property type="entry name" value="ITPase-like_fam"/>
</dbReference>
<comment type="catalytic activity">
    <reaction evidence="4">
        <text>a ribonucleoside 5'-triphosphate + H2O = a ribonucleoside 5'-phosphate + diphosphate + H(+)</text>
        <dbReference type="Rhea" id="RHEA:23996"/>
        <dbReference type="ChEBI" id="CHEBI:15377"/>
        <dbReference type="ChEBI" id="CHEBI:15378"/>
        <dbReference type="ChEBI" id="CHEBI:33019"/>
        <dbReference type="ChEBI" id="CHEBI:58043"/>
        <dbReference type="ChEBI" id="CHEBI:61557"/>
        <dbReference type="EC" id="3.6.1.9"/>
    </reaction>
</comment>
<dbReference type="CDD" id="cd00555">
    <property type="entry name" value="Maf"/>
    <property type="match status" value="1"/>
</dbReference>
<dbReference type="Gene3D" id="3.90.950.10">
    <property type="match status" value="1"/>
</dbReference>
<comment type="subcellular location">
    <subcellularLocation>
        <location evidence="4">Cytoplasm</location>
    </subcellularLocation>
</comment>
<comment type="function">
    <text evidence="4">Nucleoside triphosphate pyrophosphatase. May have a dual role in cell division arrest and in preventing the incorporation of modified nucleotides into cellular nucleic acids.</text>
</comment>
<organism evidence="5 6">
    <name type="scientific">Lentisphaera profundi</name>
    <dbReference type="NCBI Taxonomy" id="1658616"/>
    <lineage>
        <taxon>Bacteria</taxon>
        <taxon>Pseudomonadati</taxon>
        <taxon>Lentisphaerota</taxon>
        <taxon>Lentisphaeria</taxon>
        <taxon>Lentisphaerales</taxon>
        <taxon>Lentisphaeraceae</taxon>
        <taxon>Lentisphaera</taxon>
    </lineage>
</organism>
<accession>A0ABY7VRS3</accession>